<accession>A0A975TBR1</accession>
<organism evidence="1 2">
    <name type="scientific">Richelia sinica FACHB-800</name>
    <dbReference type="NCBI Taxonomy" id="1357546"/>
    <lineage>
        <taxon>Bacteria</taxon>
        <taxon>Bacillati</taxon>
        <taxon>Cyanobacteriota</taxon>
        <taxon>Cyanophyceae</taxon>
        <taxon>Nostocales</taxon>
        <taxon>Nostocaceae</taxon>
        <taxon>Richelia</taxon>
    </lineage>
</organism>
<reference evidence="1" key="1">
    <citation type="submission" date="2017-04" db="EMBL/GenBank/DDBJ databases">
        <title>Genome deletions in a multicellular cyanobacterial endosymbiont for morphological adaptation in marine diatoms.</title>
        <authorList>
            <person name="Wang Y."/>
            <person name="Gao H."/>
            <person name="Li R."/>
            <person name="Xu X."/>
        </authorList>
    </citation>
    <scope>NUCLEOTIDE SEQUENCE</scope>
    <source>
        <strain evidence="1">FACHB 800</strain>
    </source>
</reference>
<dbReference type="KEGG" id="rsin:B6N60_04530"/>
<evidence type="ECO:0000313" key="2">
    <source>
        <dbReference type="Proteomes" id="UP000683511"/>
    </source>
</evidence>
<name>A0A975TBR1_9NOST</name>
<gene>
    <name evidence="1" type="ORF">B6N60_04530</name>
</gene>
<proteinExistence type="predicted"/>
<dbReference type="EMBL" id="CP021056">
    <property type="protein sequence ID" value="QXE25810.1"/>
    <property type="molecule type" value="Genomic_DNA"/>
</dbReference>
<protein>
    <submittedName>
        <fullName evidence="1">Uncharacterized protein</fullName>
    </submittedName>
</protein>
<keyword evidence="2" id="KW-1185">Reference proteome</keyword>
<dbReference type="Proteomes" id="UP000683511">
    <property type="component" value="Chromosome"/>
</dbReference>
<dbReference type="AlphaFoldDB" id="A0A975TBR1"/>
<evidence type="ECO:0000313" key="1">
    <source>
        <dbReference type="EMBL" id="QXE25810.1"/>
    </source>
</evidence>
<sequence length="34" mass="3999">MIYENFVVALECYSAATNYDIIFDLIWSIPQLKN</sequence>